<evidence type="ECO:0000313" key="3">
    <source>
        <dbReference type="Proteomes" id="UP000245383"/>
    </source>
</evidence>
<dbReference type="Gene3D" id="3.40.50.1910">
    <property type="match status" value="1"/>
</dbReference>
<dbReference type="InterPro" id="IPR043127">
    <property type="entry name" value="Sec-1-like_dom3a"/>
</dbReference>
<sequence length="576" mass="65830">MSTNLIKSIQYYVEKMLTQNSGMKILLLDEETTQIISAVSTQSFLLSKETYLVDKIHNPNRENMKHLKCIIFIRPIDSSITYLANELLNPKYGEYYIYFSNAIKKSVIETLAEHDEFEVVREIQEFYADYLAILPNMYNFGMNLEDYPMPLTSDVWSDTALTRATQGLISLFLSLKTKPNMIRYEANSNLAYQLAKELSYQIDLENNLFLSKSNNKGPLLLILDRKNDPITPLLKQWSYQAMLHEIFQINNGRINLSDCPGIRPEYKEIIISADQDEFFRKSRLLNFGDLGISIKDYVSSFQQVSQDNQKLESISDMKNFVENYPEFKKLSGNVTKHVTLVGELSRMVTERNLLVVSELEQGLACTEKLQADNKDLIDLIKNPKITYQDKMCCAIIFMLRYEKSQPQMIIQLKDILRSIGFSNEHLAIADQVLDYAGYKKRQGDLFNNENIFSLGKSVIRGLKGVDNVYTQHTSNYVETLVKLVRAKPNSKIETLLPAYLGQDSKNQNSSYSVARPLNNQTIIVFFIGGVTYAEEADIIKLQSQLADAQLEFVIGGTNIINSKMFLNHIAGFSSNV</sequence>
<dbReference type="Gene3D" id="3.90.830.10">
    <property type="entry name" value="Syntaxin Binding Protein 1, Chain A, domain 2"/>
    <property type="match status" value="1"/>
</dbReference>
<evidence type="ECO:0008006" key="4">
    <source>
        <dbReference type="Google" id="ProtNLM"/>
    </source>
</evidence>
<comment type="caution">
    <text evidence="2">The sequence shown here is derived from an EMBL/GenBank/DDBJ whole genome shotgun (WGS) entry which is preliminary data.</text>
</comment>
<evidence type="ECO:0000256" key="1">
    <source>
        <dbReference type="ARBA" id="ARBA00009884"/>
    </source>
</evidence>
<dbReference type="InterPro" id="IPR036045">
    <property type="entry name" value="Sec1-like_sf"/>
</dbReference>
<dbReference type="InterPro" id="IPR027482">
    <property type="entry name" value="Sec1-like_dom2"/>
</dbReference>
<dbReference type="InterPro" id="IPR043154">
    <property type="entry name" value="Sec-1-like_dom1"/>
</dbReference>
<proteinExistence type="inferred from homology"/>
<dbReference type="PIRSF" id="PIRSF005715">
    <property type="entry name" value="VPS45_Sec1"/>
    <property type="match status" value="1"/>
</dbReference>
<dbReference type="Proteomes" id="UP000245383">
    <property type="component" value="Unassembled WGS sequence"/>
</dbReference>
<comment type="similarity">
    <text evidence="1">Belongs to the STXBP/unc-18/SEC1 family.</text>
</comment>
<keyword evidence="3" id="KW-1185">Reference proteome</keyword>
<dbReference type="InterPro" id="IPR001619">
    <property type="entry name" value="Sec1-like"/>
</dbReference>
<name>A0A2T9YED6_9FUNG</name>
<dbReference type="STRING" id="133385.A0A2T9YED6"/>
<evidence type="ECO:0000313" key="2">
    <source>
        <dbReference type="EMBL" id="PVU90669.1"/>
    </source>
</evidence>
<dbReference type="SUPFAM" id="SSF56815">
    <property type="entry name" value="Sec1/munc18-like (SM) proteins"/>
    <property type="match status" value="1"/>
</dbReference>
<gene>
    <name evidence="2" type="ORF">BB561_004788</name>
</gene>
<dbReference type="Pfam" id="PF00995">
    <property type="entry name" value="Sec1"/>
    <property type="match status" value="1"/>
</dbReference>
<accession>A0A2T9YED6</accession>
<dbReference type="EMBL" id="MBFR01000245">
    <property type="protein sequence ID" value="PVU90669.1"/>
    <property type="molecule type" value="Genomic_DNA"/>
</dbReference>
<reference evidence="2 3" key="1">
    <citation type="journal article" date="2018" name="MBio">
        <title>Comparative Genomics Reveals the Core Gene Toolbox for the Fungus-Insect Symbiosis.</title>
        <authorList>
            <person name="Wang Y."/>
            <person name="Stata M."/>
            <person name="Wang W."/>
            <person name="Stajich J.E."/>
            <person name="White M.M."/>
            <person name="Moncalvo J.M."/>
        </authorList>
    </citation>
    <scope>NUCLEOTIDE SEQUENCE [LARGE SCALE GENOMIC DNA]</scope>
    <source>
        <strain evidence="2 3">SWE-8-4</strain>
    </source>
</reference>
<dbReference type="AlphaFoldDB" id="A0A2T9YED6"/>
<organism evidence="2 3">
    <name type="scientific">Smittium simulii</name>
    <dbReference type="NCBI Taxonomy" id="133385"/>
    <lineage>
        <taxon>Eukaryota</taxon>
        <taxon>Fungi</taxon>
        <taxon>Fungi incertae sedis</taxon>
        <taxon>Zoopagomycota</taxon>
        <taxon>Kickxellomycotina</taxon>
        <taxon>Harpellomycetes</taxon>
        <taxon>Harpellales</taxon>
        <taxon>Legeriomycetaceae</taxon>
        <taxon>Smittium</taxon>
    </lineage>
</organism>
<dbReference type="OrthoDB" id="10266265at2759"/>
<protein>
    <recommendedName>
        <fullName evidence="4">Vacuolar protein sorting-associated protein 45</fullName>
    </recommendedName>
</protein>
<dbReference type="PANTHER" id="PTHR11679">
    <property type="entry name" value="VESICLE PROTEIN SORTING-ASSOCIATED"/>
    <property type="match status" value="1"/>
</dbReference>
<dbReference type="GO" id="GO:0016192">
    <property type="term" value="P:vesicle-mediated transport"/>
    <property type="evidence" value="ECO:0007669"/>
    <property type="project" value="InterPro"/>
</dbReference>
<dbReference type="Gene3D" id="1.25.40.60">
    <property type="match status" value="1"/>
</dbReference>
<dbReference type="Gene3D" id="3.40.50.2060">
    <property type="match status" value="1"/>
</dbReference>